<feature type="domain" description="Protein kinase" evidence="5">
    <location>
        <begin position="1"/>
        <end position="199"/>
    </location>
</feature>
<evidence type="ECO:0000256" key="4">
    <source>
        <dbReference type="ARBA" id="ARBA00022840"/>
    </source>
</evidence>
<protein>
    <recommendedName>
        <fullName evidence="5">Protein kinase domain-containing protein</fullName>
    </recommendedName>
</protein>
<dbReference type="PANTHER" id="PTHR44329:SF288">
    <property type="entry name" value="MITOGEN-ACTIVATED PROTEIN KINASE KINASE KINASE 20"/>
    <property type="match status" value="1"/>
</dbReference>
<dbReference type="SUPFAM" id="SSF56112">
    <property type="entry name" value="Protein kinase-like (PK-like)"/>
    <property type="match status" value="1"/>
</dbReference>
<reference evidence="6 7" key="1">
    <citation type="journal article" date="2021" name="J. Hered.">
        <title>A chromosome-level genome assembly of the parasitoid wasp, Cotesia glomerata (Hymenoptera: Braconidae).</title>
        <authorList>
            <person name="Pinto B.J."/>
            <person name="Weis J.J."/>
            <person name="Gamble T."/>
            <person name="Ode P.J."/>
            <person name="Paul R."/>
            <person name="Zaspel J.M."/>
        </authorList>
    </citation>
    <scope>NUCLEOTIDE SEQUENCE [LARGE SCALE GENOMIC DNA]</scope>
    <source>
        <strain evidence="6">CgM1</strain>
    </source>
</reference>
<evidence type="ECO:0000256" key="2">
    <source>
        <dbReference type="ARBA" id="ARBA00022741"/>
    </source>
</evidence>
<comment type="caution">
    <text evidence="6">The sequence shown here is derived from an EMBL/GenBank/DDBJ whole genome shotgun (WGS) entry which is preliminary data.</text>
</comment>
<dbReference type="Proteomes" id="UP000826195">
    <property type="component" value="Unassembled WGS sequence"/>
</dbReference>
<evidence type="ECO:0000256" key="3">
    <source>
        <dbReference type="ARBA" id="ARBA00022777"/>
    </source>
</evidence>
<dbReference type="InterPro" id="IPR000719">
    <property type="entry name" value="Prot_kinase_dom"/>
</dbReference>
<keyword evidence="7" id="KW-1185">Reference proteome</keyword>
<dbReference type="AlphaFoldDB" id="A0AAV7I276"/>
<dbReference type="InterPro" id="IPR051681">
    <property type="entry name" value="Ser/Thr_Kinases-Pseudokinases"/>
</dbReference>
<name>A0AAV7I276_COTGL</name>
<dbReference type="EMBL" id="JAHXZJ010002609">
    <property type="protein sequence ID" value="KAH0540074.1"/>
    <property type="molecule type" value="Genomic_DNA"/>
</dbReference>
<keyword evidence="3" id="KW-0418">Kinase</keyword>
<dbReference type="Gene3D" id="1.10.510.10">
    <property type="entry name" value="Transferase(Phosphotransferase) domain 1"/>
    <property type="match status" value="1"/>
</dbReference>
<accession>A0AAV7I276</accession>
<dbReference type="PROSITE" id="PS50011">
    <property type="entry name" value="PROTEIN_KINASE_DOM"/>
    <property type="match status" value="1"/>
</dbReference>
<dbReference type="GO" id="GO:0004674">
    <property type="term" value="F:protein serine/threonine kinase activity"/>
    <property type="evidence" value="ECO:0007669"/>
    <property type="project" value="TreeGrafter"/>
</dbReference>
<dbReference type="PANTHER" id="PTHR44329">
    <property type="entry name" value="SERINE/THREONINE-PROTEIN KINASE TNNI3K-RELATED"/>
    <property type="match status" value="1"/>
</dbReference>
<sequence>MEYFRSQSLRQFINNRPENLEFSPKRKENYEICLQICQAVSYLHELTCSIIHKDIKLEKILVNEHLMVKLCDLGLSKISDIDSSSPLNTIIGHNFRGTPMFMALEIIVQNLPAMKPTDVWAMACCLVELFCEREVWIIEPKFTTHALRELLLKRLKPDLTNIPSVLQGIISACFNQEPTERPTALILVKMFERLLHGAYSSLILFLELKNLISKAQLIPSLTGHKLAVF</sequence>
<dbReference type="GO" id="GO:0005524">
    <property type="term" value="F:ATP binding"/>
    <property type="evidence" value="ECO:0007669"/>
    <property type="project" value="UniProtKB-KW"/>
</dbReference>
<evidence type="ECO:0000256" key="1">
    <source>
        <dbReference type="ARBA" id="ARBA00022679"/>
    </source>
</evidence>
<keyword evidence="4" id="KW-0067">ATP-binding</keyword>
<proteinExistence type="predicted"/>
<keyword evidence="1" id="KW-0808">Transferase</keyword>
<keyword evidence="2" id="KW-0547">Nucleotide-binding</keyword>
<evidence type="ECO:0000313" key="7">
    <source>
        <dbReference type="Proteomes" id="UP000826195"/>
    </source>
</evidence>
<gene>
    <name evidence="6" type="ORF">KQX54_012167</name>
</gene>
<evidence type="ECO:0000259" key="5">
    <source>
        <dbReference type="PROSITE" id="PS50011"/>
    </source>
</evidence>
<dbReference type="InterPro" id="IPR011009">
    <property type="entry name" value="Kinase-like_dom_sf"/>
</dbReference>
<organism evidence="6 7">
    <name type="scientific">Cotesia glomerata</name>
    <name type="common">Lepidopteran parasitic wasp</name>
    <name type="synonym">Apanteles glomeratus</name>
    <dbReference type="NCBI Taxonomy" id="32391"/>
    <lineage>
        <taxon>Eukaryota</taxon>
        <taxon>Metazoa</taxon>
        <taxon>Ecdysozoa</taxon>
        <taxon>Arthropoda</taxon>
        <taxon>Hexapoda</taxon>
        <taxon>Insecta</taxon>
        <taxon>Pterygota</taxon>
        <taxon>Neoptera</taxon>
        <taxon>Endopterygota</taxon>
        <taxon>Hymenoptera</taxon>
        <taxon>Apocrita</taxon>
        <taxon>Ichneumonoidea</taxon>
        <taxon>Braconidae</taxon>
        <taxon>Microgastrinae</taxon>
        <taxon>Cotesia</taxon>
    </lineage>
</organism>
<dbReference type="Pfam" id="PF00069">
    <property type="entry name" value="Pkinase"/>
    <property type="match status" value="1"/>
</dbReference>
<evidence type="ECO:0000313" key="6">
    <source>
        <dbReference type="EMBL" id="KAH0540074.1"/>
    </source>
</evidence>